<dbReference type="OrthoDB" id="5521299at2759"/>
<feature type="domain" description="LYR motif-containing protein Cup1-like N-terminal" evidence="2">
    <location>
        <begin position="67"/>
        <end position="158"/>
    </location>
</feature>
<dbReference type="AlphaFoldDB" id="M2LPL5"/>
<dbReference type="GeneID" id="19112198"/>
<feature type="compositionally biased region" description="Polar residues" evidence="1">
    <location>
        <begin position="172"/>
        <end position="199"/>
    </location>
</feature>
<protein>
    <recommendedName>
        <fullName evidence="2">LYR motif-containing protein Cup1-like N-terminal domain-containing protein</fullName>
    </recommendedName>
</protein>
<dbReference type="Proteomes" id="UP000011761">
    <property type="component" value="Unassembled WGS sequence"/>
</dbReference>
<dbReference type="EMBL" id="KB445555">
    <property type="protein sequence ID" value="EMC96342.1"/>
    <property type="molecule type" value="Genomic_DNA"/>
</dbReference>
<evidence type="ECO:0000259" key="2">
    <source>
        <dbReference type="Pfam" id="PF20263"/>
    </source>
</evidence>
<accession>M2LPL5</accession>
<proteinExistence type="predicted"/>
<organism evidence="3 4">
    <name type="scientific">Baudoinia panamericana (strain UAMH 10762)</name>
    <name type="common">Angels' share fungus</name>
    <name type="synonym">Baudoinia compniacensis (strain UAMH 10762)</name>
    <dbReference type="NCBI Taxonomy" id="717646"/>
    <lineage>
        <taxon>Eukaryota</taxon>
        <taxon>Fungi</taxon>
        <taxon>Dikarya</taxon>
        <taxon>Ascomycota</taxon>
        <taxon>Pezizomycotina</taxon>
        <taxon>Dothideomycetes</taxon>
        <taxon>Dothideomycetidae</taxon>
        <taxon>Mycosphaerellales</taxon>
        <taxon>Teratosphaeriaceae</taxon>
        <taxon>Baudoinia</taxon>
    </lineage>
</organism>
<evidence type="ECO:0000313" key="3">
    <source>
        <dbReference type="EMBL" id="EMC96342.1"/>
    </source>
</evidence>
<keyword evidence="4" id="KW-1185">Reference proteome</keyword>
<dbReference type="RefSeq" id="XP_007676057.1">
    <property type="nucleotide sequence ID" value="XM_007677867.1"/>
</dbReference>
<evidence type="ECO:0000313" key="4">
    <source>
        <dbReference type="Proteomes" id="UP000011761"/>
    </source>
</evidence>
<evidence type="ECO:0000256" key="1">
    <source>
        <dbReference type="SAM" id="MobiDB-lite"/>
    </source>
</evidence>
<dbReference type="CDD" id="cd20273">
    <property type="entry name" value="Complex1_LYR_unchar"/>
    <property type="match status" value="1"/>
</dbReference>
<reference evidence="3 4" key="1">
    <citation type="journal article" date="2012" name="PLoS Pathog.">
        <title>Diverse lifestyles and strategies of plant pathogenesis encoded in the genomes of eighteen Dothideomycetes fungi.</title>
        <authorList>
            <person name="Ohm R.A."/>
            <person name="Feau N."/>
            <person name="Henrissat B."/>
            <person name="Schoch C.L."/>
            <person name="Horwitz B.A."/>
            <person name="Barry K.W."/>
            <person name="Condon B.J."/>
            <person name="Copeland A.C."/>
            <person name="Dhillon B."/>
            <person name="Glaser F."/>
            <person name="Hesse C.N."/>
            <person name="Kosti I."/>
            <person name="LaButti K."/>
            <person name="Lindquist E.A."/>
            <person name="Lucas S."/>
            <person name="Salamov A.A."/>
            <person name="Bradshaw R.E."/>
            <person name="Ciuffetti L."/>
            <person name="Hamelin R.C."/>
            <person name="Kema G.H.J."/>
            <person name="Lawrence C."/>
            <person name="Scott J.A."/>
            <person name="Spatafora J.W."/>
            <person name="Turgeon B.G."/>
            <person name="de Wit P.J.G.M."/>
            <person name="Zhong S."/>
            <person name="Goodwin S.B."/>
            <person name="Grigoriev I.V."/>
        </authorList>
    </citation>
    <scope>NUCLEOTIDE SEQUENCE [LARGE SCALE GENOMIC DNA]</scope>
    <source>
        <strain evidence="3 4">UAMH 10762</strain>
    </source>
</reference>
<sequence length="412" mass="46998">MQRWRATSPLHGTARCLARSAGASRPLFATGFLCKEASVIDSVSTKQRHAPAQYPGSLESDQARHLVRALLRECSYLPDSQARKWIKGHVIDRFRSYSFKTWKHRNDPAYGERLRQKLEEARHAASVLRRANEGERKPLLKVLLVAYGRTGKRRHELMKPLMPVSAPLEQGQSISLNTNGSNSTSEQSAGAKRTTQSPMTRKPSAREVNQGQWTAYVPDFTPQLRAVLQSQIRHPPPHLTRPILRKMAPQLEELNSWMRPMPLSRVKNQVEKWYAELLDKVHPPLPVPEWERLRDLASGQQTERFIPRRTFAGLKKPSALELVVVFNQAGVRKVFENREAHSIEPRYIRRLWFQVFLQCPAMEWDTQKAEWSVIWGQQALSAVNNAPKDKLPTVCCPNTACGAEYLKPVSAE</sequence>
<gene>
    <name evidence="3" type="ORF">BAUCODRAFT_33673</name>
</gene>
<dbReference type="KEGG" id="bcom:BAUCODRAFT_33673"/>
<dbReference type="InterPro" id="IPR046896">
    <property type="entry name" value="Cup1-like_N"/>
</dbReference>
<name>M2LPL5_BAUPA</name>
<dbReference type="eggNOG" id="ENOG502S9TZ">
    <property type="taxonomic scope" value="Eukaryota"/>
</dbReference>
<feature type="region of interest" description="Disordered" evidence="1">
    <location>
        <begin position="172"/>
        <end position="211"/>
    </location>
</feature>
<dbReference type="Pfam" id="PF20263">
    <property type="entry name" value="LYRM2-like"/>
    <property type="match status" value="1"/>
</dbReference>
<dbReference type="OMA" id="QWRHLFR"/>
<dbReference type="HOGENOM" id="CLU_037437_0_0_1"/>